<comment type="caution">
    <text evidence="6">The sequence shown here is derived from an EMBL/GenBank/DDBJ whole genome shotgun (WGS) entry which is preliminary data.</text>
</comment>
<organism evidence="6 7">
    <name type="scientific">Algoriphagus pacificus</name>
    <dbReference type="NCBI Taxonomy" id="2811234"/>
    <lineage>
        <taxon>Bacteria</taxon>
        <taxon>Pseudomonadati</taxon>
        <taxon>Bacteroidota</taxon>
        <taxon>Cytophagia</taxon>
        <taxon>Cytophagales</taxon>
        <taxon>Cyclobacteriaceae</taxon>
        <taxon>Algoriphagus</taxon>
    </lineage>
</organism>
<dbReference type="InterPro" id="IPR037278">
    <property type="entry name" value="ARFGAP/RecO"/>
</dbReference>
<dbReference type="InterPro" id="IPR022572">
    <property type="entry name" value="DNA_rep/recomb_RecO_N"/>
</dbReference>
<dbReference type="RefSeq" id="WP_206584775.1">
    <property type="nucleotide sequence ID" value="NZ_JAFKCU010000001.1"/>
</dbReference>
<dbReference type="Proteomes" id="UP000664480">
    <property type="component" value="Unassembled WGS sequence"/>
</dbReference>
<comment type="function">
    <text evidence="4">Involved in DNA repair and RecF pathway recombination.</text>
</comment>
<evidence type="ECO:0000256" key="3">
    <source>
        <dbReference type="ARBA" id="ARBA00023204"/>
    </source>
</evidence>
<keyword evidence="1 4" id="KW-0227">DNA damage</keyword>
<comment type="similarity">
    <text evidence="4">Belongs to the RecO family.</text>
</comment>
<dbReference type="PANTHER" id="PTHR33991:SF1">
    <property type="entry name" value="DNA REPAIR PROTEIN RECO"/>
    <property type="match status" value="1"/>
</dbReference>
<dbReference type="EMBL" id="JAFKCU010000001">
    <property type="protein sequence ID" value="MBN7814111.1"/>
    <property type="molecule type" value="Genomic_DNA"/>
</dbReference>
<dbReference type="SUPFAM" id="SSF50249">
    <property type="entry name" value="Nucleic acid-binding proteins"/>
    <property type="match status" value="1"/>
</dbReference>
<name>A0ABS3CD59_9BACT</name>
<protein>
    <recommendedName>
        <fullName evidence="4">DNA repair protein RecO</fullName>
    </recommendedName>
    <alternativeName>
        <fullName evidence="4">Recombination protein O</fullName>
    </alternativeName>
</protein>
<evidence type="ECO:0000313" key="6">
    <source>
        <dbReference type="EMBL" id="MBN7814111.1"/>
    </source>
</evidence>
<dbReference type="Pfam" id="PF02565">
    <property type="entry name" value="RecO_C"/>
    <property type="match status" value="1"/>
</dbReference>
<dbReference type="Pfam" id="PF11967">
    <property type="entry name" value="RecO_N"/>
    <property type="match status" value="1"/>
</dbReference>
<dbReference type="Gene3D" id="2.40.50.140">
    <property type="entry name" value="Nucleic acid-binding proteins"/>
    <property type="match status" value="1"/>
</dbReference>
<dbReference type="HAMAP" id="MF_00201">
    <property type="entry name" value="RecO"/>
    <property type="match status" value="1"/>
</dbReference>
<dbReference type="InterPro" id="IPR003717">
    <property type="entry name" value="RecO"/>
</dbReference>
<proteinExistence type="inferred from homology"/>
<evidence type="ECO:0000256" key="4">
    <source>
        <dbReference type="HAMAP-Rule" id="MF_00201"/>
    </source>
</evidence>
<gene>
    <name evidence="4 6" type="primary">recO</name>
    <name evidence="6" type="ORF">J0A69_01670</name>
</gene>
<dbReference type="InterPro" id="IPR012340">
    <property type="entry name" value="NA-bd_OB-fold"/>
</dbReference>
<dbReference type="SUPFAM" id="SSF57863">
    <property type="entry name" value="ArfGap/RecO-like zinc finger"/>
    <property type="match status" value="1"/>
</dbReference>
<feature type="domain" description="DNA replication/recombination mediator RecO N-terminal" evidence="5">
    <location>
        <begin position="1"/>
        <end position="79"/>
    </location>
</feature>
<sequence>MLHKTSGIVLNYIKYKESSIIVKVFTRELGLKSYLVNGVRSVQSKSKIALFQPMTLLDMVVYNKENSGLQRVSEVKLAQANQMTPFDMNRTGLALFMTEVISKSIFENYQNEYLFDFLALSISKLDKKETSLGHFPIVFLLEQAKYLGFAPEDASGFLYENQGQPFTPEEFSAAENLMEILMQEAYDCKVKSPLLLRRKLLDHLLEFYNQQLENNQPWKSMAILRQLMS</sequence>
<evidence type="ECO:0000259" key="5">
    <source>
        <dbReference type="Pfam" id="PF11967"/>
    </source>
</evidence>
<dbReference type="NCBIfam" id="TIGR00613">
    <property type="entry name" value="reco"/>
    <property type="match status" value="1"/>
</dbReference>
<keyword evidence="2 4" id="KW-0233">DNA recombination</keyword>
<evidence type="ECO:0000256" key="2">
    <source>
        <dbReference type="ARBA" id="ARBA00023172"/>
    </source>
</evidence>
<evidence type="ECO:0000256" key="1">
    <source>
        <dbReference type="ARBA" id="ARBA00022763"/>
    </source>
</evidence>
<keyword evidence="3 4" id="KW-0234">DNA repair</keyword>
<accession>A0ABS3CD59</accession>
<evidence type="ECO:0000313" key="7">
    <source>
        <dbReference type="Proteomes" id="UP000664480"/>
    </source>
</evidence>
<keyword evidence="7" id="KW-1185">Reference proteome</keyword>
<reference evidence="6 7" key="1">
    <citation type="submission" date="2021-03" db="EMBL/GenBank/DDBJ databases">
        <title>novel species isolated from a fishpond in China.</title>
        <authorList>
            <person name="Lu H."/>
            <person name="Cai Z."/>
        </authorList>
    </citation>
    <scope>NUCLEOTIDE SEQUENCE [LARGE SCALE GENOMIC DNA]</scope>
    <source>
        <strain evidence="6 7">YJ13C</strain>
    </source>
</reference>
<dbReference type="PANTHER" id="PTHR33991">
    <property type="entry name" value="DNA REPAIR PROTEIN RECO"/>
    <property type="match status" value="1"/>
</dbReference>